<dbReference type="AlphaFoldDB" id="A0A3G8H9Z3"/>
<dbReference type="KEGG" id="cpau:EHF44_28180"/>
<dbReference type="Gene3D" id="1.20.81.30">
    <property type="entry name" value="Type II secretion system (T2SS), domain F"/>
    <property type="match status" value="1"/>
</dbReference>
<geneLocation type="plasmid" evidence="2">
    <name>unnamed2</name>
</geneLocation>
<feature type="transmembrane region" description="Helical" evidence="1">
    <location>
        <begin position="366"/>
        <end position="384"/>
    </location>
</feature>
<dbReference type="OrthoDB" id="7031359at2"/>
<keyword evidence="1" id="KW-0812">Transmembrane</keyword>
<dbReference type="EMBL" id="CP033971">
    <property type="protein sequence ID" value="AZG17321.1"/>
    <property type="molecule type" value="Genomic_DNA"/>
</dbReference>
<keyword evidence="1" id="KW-0472">Membrane</keyword>
<organism evidence="2 3">
    <name type="scientific">Cupriavidus pauculus</name>
    <dbReference type="NCBI Taxonomy" id="82633"/>
    <lineage>
        <taxon>Bacteria</taxon>
        <taxon>Pseudomonadati</taxon>
        <taxon>Pseudomonadota</taxon>
        <taxon>Betaproteobacteria</taxon>
        <taxon>Burkholderiales</taxon>
        <taxon>Burkholderiaceae</taxon>
        <taxon>Cupriavidus</taxon>
    </lineage>
</organism>
<dbReference type="InterPro" id="IPR042094">
    <property type="entry name" value="T2SS_GspF_sf"/>
</dbReference>
<feature type="transmembrane region" description="Helical" evidence="1">
    <location>
        <begin position="150"/>
        <end position="176"/>
    </location>
</feature>
<dbReference type="Proteomes" id="UP000270411">
    <property type="component" value="Plasmid unnamed2"/>
</dbReference>
<keyword evidence="1" id="KW-1133">Transmembrane helix</keyword>
<keyword evidence="2" id="KW-0614">Plasmid</keyword>
<evidence type="ECO:0000256" key="1">
    <source>
        <dbReference type="SAM" id="Phobius"/>
    </source>
</evidence>
<proteinExistence type="predicted"/>
<sequence>MMQRLKDAFAAIKRKKYAAAAESIGGATGRFPDKLWFAKLEFSPKRADYYFDLAMRIEKMPGEPISNHFAKDAARRAGEPLGLLAALWLARYEGLDGQMQESRLAEIFRGTVPDEDLAILAVAEQGGDVKDGLFRLADNLRAMSEAKSNILLLLASMGITLIILHVYLGVMAFIVAPMLDRSFANLLPVDGYGPIARAFHLGTTFLREWGWLVLLGEAGLVWWVARALRNYTGPYRAWLDKNVIIFDFFRRFQGAQFLGAMSAVTQRFGGDMNNLSNALEMMRANAYPYLAQHIRRIEATLEESPNAGGKMFDTGLFDRDTTYRIQDIAEYEDDLSKMLNTVSMTLLKTAPRELEQRASKFNRRSSILLIILITALAFMPAFMARELKQSMQVHGMKTHQKSTNPSTLPSN</sequence>
<dbReference type="RefSeq" id="WP_124687050.1">
    <property type="nucleotide sequence ID" value="NZ_CP033971.1"/>
</dbReference>
<protein>
    <submittedName>
        <fullName evidence="2">Pilus assembly protein TadE</fullName>
    </submittedName>
</protein>
<name>A0A3G8H9Z3_9BURK</name>
<reference evidence="3" key="1">
    <citation type="submission" date="2018-11" db="EMBL/GenBank/DDBJ databases">
        <title>FDA dAtabase for Regulatory Grade micrObial Sequences (FDA-ARGOS): Supporting development and validation of Infectious Disease Dx tests.</title>
        <authorList>
            <person name="Goldberg B."/>
            <person name="Campos J."/>
            <person name="Tallon L."/>
            <person name="Sadzewicz L."/>
            <person name="Zhao X."/>
            <person name="Vavikolanu K."/>
            <person name="Mehta A."/>
            <person name="Aluvathingal J."/>
            <person name="Nadendla S."/>
            <person name="Geyer C."/>
            <person name="Nandy P."/>
            <person name="Yan Y."/>
            <person name="Sichtig H."/>
        </authorList>
    </citation>
    <scope>NUCLEOTIDE SEQUENCE [LARGE SCALE GENOMIC DNA]</scope>
    <source>
        <strain evidence="3">FDAARGOS_614</strain>
        <plasmid evidence="3">unnamed2</plasmid>
    </source>
</reference>
<feature type="transmembrane region" description="Helical" evidence="1">
    <location>
        <begin position="209"/>
        <end position="228"/>
    </location>
</feature>
<gene>
    <name evidence="2" type="ORF">EHF44_28180</name>
</gene>
<evidence type="ECO:0000313" key="2">
    <source>
        <dbReference type="EMBL" id="AZG17321.1"/>
    </source>
</evidence>
<accession>A0A3G8H9Z3</accession>
<evidence type="ECO:0000313" key="3">
    <source>
        <dbReference type="Proteomes" id="UP000270411"/>
    </source>
</evidence>